<gene>
    <name evidence="1" type="ORF">Cvel_18351</name>
</gene>
<organism evidence="1">
    <name type="scientific">Chromera velia CCMP2878</name>
    <dbReference type="NCBI Taxonomy" id="1169474"/>
    <lineage>
        <taxon>Eukaryota</taxon>
        <taxon>Sar</taxon>
        <taxon>Alveolata</taxon>
        <taxon>Colpodellida</taxon>
        <taxon>Chromeraceae</taxon>
        <taxon>Chromera</taxon>
    </lineage>
</organism>
<proteinExistence type="predicted"/>
<evidence type="ECO:0000313" key="1">
    <source>
        <dbReference type="EMBL" id="CEM17040.1"/>
    </source>
</evidence>
<name>A0A0G4FRT9_9ALVE</name>
<dbReference type="AlphaFoldDB" id="A0A0G4FRT9"/>
<sequence length="276" mass="31276">MLEIVGRRGSPLGDACFMSQSFLNSSRAFRRPPDPLLKPLLPEAFLVDARSVACQILRNSCQTLQSLTGGFNPTDREVKAKAYLQDEPTVLSPLWLNLTVTTGPIPEEPLRNGPFGLEIVQEIESAWGQWRSQPSAPTDGALKRRCLEESGCEYENRFFVKVVVDPPTGTFKGWTNERNLGRRKRKMVGLVFCFTNEEMNQLEAIRARGIMFKNLWKHTADVRAEFLRRFPPLNVGRPTRWGSAGGGSDRRLYVLSRPDDLPWVTPETLQELRQSE</sequence>
<reference evidence="1" key="1">
    <citation type="submission" date="2014-11" db="EMBL/GenBank/DDBJ databases">
        <authorList>
            <person name="Otto D Thomas"/>
            <person name="Naeem Raeece"/>
        </authorList>
    </citation>
    <scope>NUCLEOTIDE SEQUENCE</scope>
</reference>
<protein>
    <submittedName>
        <fullName evidence="1">Uncharacterized protein</fullName>
    </submittedName>
</protein>
<dbReference type="EMBL" id="CDMZ01000569">
    <property type="protein sequence ID" value="CEM17040.1"/>
    <property type="molecule type" value="Genomic_DNA"/>
</dbReference>
<dbReference type="VEuPathDB" id="CryptoDB:Cvel_18351"/>
<accession>A0A0G4FRT9</accession>